<dbReference type="OrthoDB" id="112471at2759"/>
<evidence type="ECO:0000256" key="1">
    <source>
        <dbReference type="SAM" id="Phobius"/>
    </source>
</evidence>
<reference evidence="2" key="1">
    <citation type="submission" date="2021-02" db="EMBL/GenBank/DDBJ databases">
        <authorList>
            <person name="Palmer J.M."/>
        </authorList>
    </citation>
    <scope>NUCLEOTIDE SEQUENCE</scope>
    <source>
        <strain evidence="2">SCRP734</strain>
    </source>
</reference>
<keyword evidence="3" id="KW-1185">Reference proteome</keyword>
<comment type="caution">
    <text evidence="2">The sequence shown here is derived from an EMBL/GenBank/DDBJ whole genome shotgun (WGS) entry which is preliminary data.</text>
</comment>
<proteinExistence type="predicted"/>
<protein>
    <submittedName>
        <fullName evidence="2">Uncharacterized protein</fullName>
    </submittedName>
</protein>
<accession>A0A8T1WMD6</accession>
<dbReference type="EMBL" id="JAGDFM010000003">
    <property type="protein sequence ID" value="KAG7393568.1"/>
    <property type="molecule type" value="Genomic_DNA"/>
</dbReference>
<gene>
    <name evidence="2" type="ORF">PHYPSEUDO_007405</name>
</gene>
<feature type="transmembrane region" description="Helical" evidence="1">
    <location>
        <begin position="26"/>
        <end position="46"/>
    </location>
</feature>
<keyword evidence="1" id="KW-1133">Transmembrane helix</keyword>
<dbReference type="AlphaFoldDB" id="A0A8T1WMD6"/>
<dbReference type="Proteomes" id="UP000694044">
    <property type="component" value="Unassembled WGS sequence"/>
</dbReference>
<sequence length="115" mass="13250">MMWVDTDAPSSLRQTARLQRMQWADALLVCFVAMFLCSSYLFCFLYRRCCLQKRRYHKMARVPSATIMVSDMEEPLLGGSSCDDQLPTFEAMPLAHEYQPSAPPLSWESEPRGFT</sequence>
<evidence type="ECO:0000313" key="2">
    <source>
        <dbReference type="EMBL" id="KAG7393568.1"/>
    </source>
</evidence>
<keyword evidence="1" id="KW-0812">Transmembrane</keyword>
<organism evidence="2 3">
    <name type="scientific">Phytophthora pseudosyringae</name>
    <dbReference type="NCBI Taxonomy" id="221518"/>
    <lineage>
        <taxon>Eukaryota</taxon>
        <taxon>Sar</taxon>
        <taxon>Stramenopiles</taxon>
        <taxon>Oomycota</taxon>
        <taxon>Peronosporomycetes</taxon>
        <taxon>Peronosporales</taxon>
        <taxon>Peronosporaceae</taxon>
        <taxon>Phytophthora</taxon>
    </lineage>
</organism>
<keyword evidence="1" id="KW-0472">Membrane</keyword>
<name>A0A8T1WMD6_9STRA</name>
<evidence type="ECO:0000313" key="3">
    <source>
        <dbReference type="Proteomes" id="UP000694044"/>
    </source>
</evidence>